<dbReference type="Proteomes" id="UP000321947">
    <property type="component" value="Unassembled WGS sequence"/>
</dbReference>
<dbReference type="EMBL" id="SSTD01013307">
    <property type="protein sequence ID" value="TYK07463.1"/>
    <property type="molecule type" value="Genomic_DNA"/>
</dbReference>
<dbReference type="Pfam" id="PF03108">
    <property type="entry name" value="DBD_Tnp_Mut"/>
    <property type="match status" value="1"/>
</dbReference>
<sequence>MVGGYKTNVFIPINYTGYFIVSNVTYHIFRMSPVRVLVMYNGDWIFSENGFEFNGDKLKGIIVDEKITHSDLLDKVYEIVKVDPAEYVATMKCLYKAHVPTPPTEILDNEDVDFFIGENLVDDHGRRTPLCITVKRRESLNQEKEVHYPVPFDSGSVSNQTSGFVPTAQNSQFPPFLALTEIEEQNTTAISCGPQADMNCDDEMQNADQHQHDNCNDNRGPNNVVENGHMQSDNYGCSDEIHPHNSNNISFDDNLTIQNDRKDIQEFATPDPLNPSIQPCLYSEQLNMSVPKNLTIEQLMSNDTIAVGQTYPSKKDVQSKLSLMAIKENFEFKVRRSTRELLFVICTDKSCKWRLRASKLNDSDCFLIRKFHNVHTCLTEKFHRNHHQASSWVVGQLIKSKFEEGASDYRPNDIIKDVEKQLGVTISYDKAWRAREIALRCLKRSRDREKRSRGRPRKEKPVLTDKEPSLRLCGTCGGRGHNRKTCRSLTVPQ</sequence>
<proteinExistence type="predicted"/>
<reference evidence="4 5" key="1">
    <citation type="submission" date="2019-08" db="EMBL/GenBank/DDBJ databases">
        <title>Draft genome sequences of two oriental melons (Cucumis melo L. var makuwa).</title>
        <authorList>
            <person name="Kwon S.-Y."/>
        </authorList>
    </citation>
    <scope>NUCLEOTIDE SEQUENCE [LARGE SCALE GENOMIC DNA]</scope>
    <source>
        <strain evidence="5">cv. Chang Bougi</strain>
        <strain evidence="4">cv. SW 3</strain>
        <tissue evidence="2">Leaf</tissue>
    </source>
</reference>
<dbReference type="AlphaFoldDB" id="A0A5A7SKK2"/>
<dbReference type="InterPro" id="IPR004332">
    <property type="entry name" value="Transposase_MuDR"/>
</dbReference>
<organism evidence="2 4">
    <name type="scientific">Cucumis melo var. makuwa</name>
    <name type="common">Oriental melon</name>
    <dbReference type="NCBI Taxonomy" id="1194695"/>
    <lineage>
        <taxon>Eukaryota</taxon>
        <taxon>Viridiplantae</taxon>
        <taxon>Streptophyta</taxon>
        <taxon>Embryophyta</taxon>
        <taxon>Tracheophyta</taxon>
        <taxon>Spermatophyta</taxon>
        <taxon>Magnoliopsida</taxon>
        <taxon>eudicotyledons</taxon>
        <taxon>Gunneridae</taxon>
        <taxon>Pentapetalae</taxon>
        <taxon>rosids</taxon>
        <taxon>fabids</taxon>
        <taxon>Cucurbitales</taxon>
        <taxon>Cucurbitaceae</taxon>
        <taxon>Benincaseae</taxon>
        <taxon>Cucumis</taxon>
    </lineage>
</organism>
<comment type="caution">
    <text evidence="2">The sequence shown here is derived from an EMBL/GenBank/DDBJ whole genome shotgun (WGS) entry which is preliminary data.</text>
</comment>
<dbReference type="PANTHER" id="PTHR31973:SF113">
    <property type="entry name" value="PROTEIN FAR1-RELATED SEQUENCE 5-LIKE"/>
    <property type="match status" value="1"/>
</dbReference>
<gene>
    <name evidence="3" type="ORF">E5676_scaffold202G001940</name>
    <name evidence="2" type="ORF">E6C27_scaffold541G00490</name>
</gene>
<evidence type="ECO:0000259" key="1">
    <source>
        <dbReference type="Pfam" id="PF03108"/>
    </source>
</evidence>
<name>A0A5A7SKK2_CUCMM</name>
<evidence type="ECO:0000313" key="5">
    <source>
        <dbReference type="Proteomes" id="UP000321947"/>
    </source>
</evidence>
<dbReference type="EMBL" id="SSTE01023315">
    <property type="protein sequence ID" value="KAA0025203.1"/>
    <property type="molecule type" value="Genomic_DNA"/>
</dbReference>
<dbReference type="Proteomes" id="UP000321393">
    <property type="component" value="Unassembled WGS sequence"/>
</dbReference>
<feature type="domain" description="Transposase MuDR plant" evidence="1">
    <location>
        <begin position="302"/>
        <end position="368"/>
    </location>
</feature>
<dbReference type="PANTHER" id="PTHR31973">
    <property type="entry name" value="POLYPROTEIN, PUTATIVE-RELATED"/>
    <property type="match status" value="1"/>
</dbReference>
<protein>
    <submittedName>
        <fullName evidence="2">MuDRA-like transposase</fullName>
    </submittedName>
</protein>
<evidence type="ECO:0000313" key="2">
    <source>
        <dbReference type="EMBL" id="KAA0025203.1"/>
    </source>
</evidence>
<dbReference type="OrthoDB" id="1518629at2759"/>
<accession>A0A5A7SKK2</accession>
<evidence type="ECO:0000313" key="3">
    <source>
        <dbReference type="EMBL" id="TYK07463.1"/>
    </source>
</evidence>
<evidence type="ECO:0000313" key="4">
    <source>
        <dbReference type="Proteomes" id="UP000321393"/>
    </source>
</evidence>